<gene>
    <name evidence="1" type="ORF">IM811_013593</name>
</gene>
<proteinExistence type="predicted"/>
<organism evidence="1 2">
    <name type="scientific">Bionectria ochroleuca</name>
    <name type="common">Gliocladium roseum</name>
    <dbReference type="NCBI Taxonomy" id="29856"/>
    <lineage>
        <taxon>Eukaryota</taxon>
        <taxon>Fungi</taxon>
        <taxon>Dikarya</taxon>
        <taxon>Ascomycota</taxon>
        <taxon>Pezizomycotina</taxon>
        <taxon>Sordariomycetes</taxon>
        <taxon>Hypocreomycetidae</taxon>
        <taxon>Hypocreales</taxon>
        <taxon>Bionectriaceae</taxon>
        <taxon>Clonostachys</taxon>
    </lineage>
</organism>
<accession>A0A8H7N9S6</accession>
<evidence type="ECO:0000313" key="2">
    <source>
        <dbReference type="Proteomes" id="UP000616885"/>
    </source>
</evidence>
<dbReference type="Pfam" id="PF11578">
    <property type="entry name" value="DUF3237"/>
    <property type="match status" value="1"/>
</dbReference>
<reference evidence="1" key="1">
    <citation type="submission" date="2020-10" db="EMBL/GenBank/DDBJ databases">
        <title>High-Quality Genome Resource of Clonostachys rosea strain S41 by Oxford Nanopore Long-Read Sequencing.</title>
        <authorList>
            <person name="Wang H."/>
        </authorList>
    </citation>
    <scope>NUCLEOTIDE SEQUENCE</scope>
    <source>
        <strain evidence="1">S41</strain>
    </source>
</reference>
<dbReference type="Proteomes" id="UP000616885">
    <property type="component" value="Unassembled WGS sequence"/>
</dbReference>
<evidence type="ECO:0000313" key="1">
    <source>
        <dbReference type="EMBL" id="KAF9751799.1"/>
    </source>
</evidence>
<comment type="caution">
    <text evidence="1">The sequence shown here is derived from an EMBL/GenBank/DDBJ whole genome shotgun (WGS) entry which is preliminary data.</text>
</comment>
<name>A0A8H7N9S6_BIOOC</name>
<dbReference type="Gene3D" id="2.40.160.20">
    <property type="match status" value="1"/>
</dbReference>
<dbReference type="EMBL" id="JADCTT010000005">
    <property type="protein sequence ID" value="KAF9751799.1"/>
    <property type="molecule type" value="Genomic_DNA"/>
</dbReference>
<protein>
    <submittedName>
        <fullName evidence="1">Uncharacterized protein</fullName>
    </submittedName>
</protein>
<sequence>MRFSNFPVLIPAFTAHVSFSWRVLCEIRYNTRANLPTGRMQSGVADTKQTSPDPHRRPLAISHDLLNIPFLPNRGGIVSEPGYPFLLRATFVHGSDYLRRDHDGRHVRLEVTSTARDDENGSLVRFSYSGIVDVTGDAGRVIRGDGNATTTGFGNAFVQVRFETEDAFLRPIEDRVYVGSGRFIVEANAPTIVEYKISEVAAACMATY</sequence>
<dbReference type="AlphaFoldDB" id="A0A8H7N9S6"/>